<accession>A0A176YZ85</accession>
<dbReference type="PANTHER" id="PTHR47964">
    <property type="entry name" value="ATP-DEPENDENT DNA HELICASE HOMOLOG RECG, CHLOROPLASTIC"/>
    <property type="match status" value="1"/>
</dbReference>
<dbReference type="InterPro" id="IPR001650">
    <property type="entry name" value="Helicase_C-like"/>
</dbReference>
<dbReference type="Pfam" id="PF00271">
    <property type="entry name" value="Helicase_C"/>
    <property type="match status" value="1"/>
</dbReference>
<protein>
    <recommendedName>
        <fullName evidence="8">Probable DNA 3'-5' helicase RecG</fullName>
    </recommendedName>
</protein>
<keyword evidence="4 11" id="KW-0347">Helicase</keyword>
<name>A0A176YZ85_9BRAD</name>
<dbReference type="NCBIfam" id="NF008168">
    <property type="entry name" value="PRK10917.2-2"/>
    <property type="match status" value="1"/>
</dbReference>
<evidence type="ECO:0000256" key="6">
    <source>
        <dbReference type="ARBA" id="ARBA00023125"/>
    </source>
</evidence>
<dbReference type="NCBIfam" id="NF008164">
    <property type="entry name" value="PRK10917.1-2"/>
    <property type="match status" value="1"/>
</dbReference>
<dbReference type="InterPro" id="IPR014001">
    <property type="entry name" value="Helicase_ATP-bd"/>
</dbReference>
<evidence type="ECO:0000256" key="2">
    <source>
        <dbReference type="ARBA" id="ARBA00022763"/>
    </source>
</evidence>
<dbReference type="SUPFAM" id="SSF52540">
    <property type="entry name" value="P-loop containing nucleoside triphosphate hydrolases"/>
    <property type="match status" value="2"/>
</dbReference>
<proteinExistence type="predicted"/>
<dbReference type="InterPro" id="IPR033454">
    <property type="entry name" value="RecG_wedge"/>
</dbReference>
<feature type="domain" description="Helicase C-terminal" evidence="10">
    <location>
        <begin position="466"/>
        <end position="628"/>
    </location>
</feature>
<dbReference type="SUPFAM" id="SSF50249">
    <property type="entry name" value="Nucleic acid-binding proteins"/>
    <property type="match status" value="1"/>
</dbReference>
<feature type="domain" description="Helicase ATP-binding" evidence="9">
    <location>
        <begin position="286"/>
        <end position="447"/>
    </location>
</feature>
<keyword evidence="2" id="KW-0227">DNA damage</keyword>
<dbReference type="GO" id="GO:0006281">
    <property type="term" value="P:DNA repair"/>
    <property type="evidence" value="ECO:0007669"/>
    <property type="project" value="UniProtKB-KW"/>
</dbReference>
<dbReference type="InterPro" id="IPR045562">
    <property type="entry name" value="RecG_dom3_C"/>
</dbReference>
<dbReference type="SMART" id="SM00490">
    <property type="entry name" value="HELICc"/>
    <property type="match status" value="1"/>
</dbReference>
<comment type="caution">
    <text evidence="11">The sequence shown here is derived from an EMBL/GenBank/DDBJ whole genome shotgun (WGS) entry which is preliminary data.</text>
</comment>
<evidence type="ECO:0000256" key="3">
    <source>
        <dbReference type="ARBA" id="ARBA00022801"/>
    </source>
</evidence>
<dbReference type="PANTHER" id="PTHR47964:SF1">
    <property type="entry name" value="ATP-DEPENDENT DNA HELICASE HOMOLOG RECG, CHLOROPLASTIC"/>
    <property type="match status" value="1"/>
</dbReference>
<dbReference type="Pfam" id="PF17191">
    <property type="entry name" value="RecG_wedge"/>
    <property type="match status" value="1"/>
</dbReference>
<evidence type="ECO:0000259" key="10">
    <source>
        <dbReference type="PROSITE" id="PS51194"/>
    </source>
</evidence>
<dbReference type="GO" id="GO:0003678">
    <property type="term" value="F:DNA helicase activity"/>
    <property type="evidence" value="ECO:0007669"/>
    <property type="project" value="TreeGrafter"/>
</dbReference>
<dbReference type="InterPro" id="IPR012340">
    <property type="entry name" value="NA-bd_OB-fold"/>
</dbReference>
<dbReference type="GO" id="GO:0003677">
    <property type="term" value="F:DNA binding"/>
    <property type="evidence" value="ECO:0007669"/>
    <property type="project" value="UniProtKB-KW"/>
</dbReference>
<keyword evidence="6" id="KW-0238">DNA-binding</keyword>
<dbReference type="EMBL" id="LSEF01000085">
    <property type="protein sequence ID" value="OAF12093.1"/>
    <property type="molecule type" value="Genomic_DNA"/>
</dbReference>
<dbReference type="PROSITE" id="PS51194">
    <property type="entry name" value="HELICASE_CTER"/>
    <property type="match status" value="1"/>
</dbReference>
<dbReference type="GO" id="GO:0005524">
    <property type="term" value="F:ATP binding"/>
    <property type="evidence" value="ECO:0007669"/>
    <property type="project" value="UniProtKB-KW"/>
</dbReference>
<keyword evidence="3" id="KW-0378">Hydrolase</keyword>
<dbReference type="SMART" id="SM00487">
    <property type="entry name" value="DEXDc"/>
    <property type="match status" value="1"/>
</dbReference>
<dbReference type="InterPro" id="IPR047112">
    <property type="entry name" value="RecG/Mfd"/>
</dbReference>
<dbReference type="AlphaFoldDB" id="A0A176YZ85"/>
<dbReference type="Gene3D" id="2.40.50.140">
    <property type="entry name" value="Nucleic acid-binding proteins"/>
    <property type="match status" value="1"/>
</dbReference>
<gene>
    <name evidence="11" type="ORF">AXW67_21155</name>
</gene>
<evidence type="ECO:0000256" key="5">
    <source>
        <dbReference type="ARBA" id="ARBA00022840"/>
    </source>
</evidence>
<dbReference type="InterPro" id="IPR027417">
    <property type="entry name" value="P-loop_NTPase"/>
</dbReference>
<dbReference type="PROSITE" id="PS51192">
    <property type="entry name" value="HELICASE_ATP_BIND_1"/>
    <property type="match status" value="1"/>
</dbReference>
<dbReference type="RefSeq" id="WP_063680394.1">
    <property type="nucleotide sequence ID" value="NZ_LSEF01000085.1"/>
</dbReference>
<dbReference type="Gene3D" id="3.40.50.300">
    <property type="entry name" value="P-loop containing nucleotide triphosphate hydrolases"/>
    <property type="match status" value="2"/>
</dbReference>
<dbReference type="CDD" id="cd04488">
    <property type="entry name" value="RecG_wedge_OBF"/>
    <property type="match status" value="1"/>
</dbReference>
<evidence type="ECO:0000256" key="4">
    <source>
        <dbReference type="ARBA" id="ARBA00022806"/>
    </source>
</evidence>
<evidence type="ECO:0000256" key="7">
    <source>
        <dbReference type="ARBA" id="ARBA00023204"/>
    </source>
</evidence>
<evidence type="ECO:0000256" key="1">
    <source>
        <dbReference type="ARBA" id="ARBA00022741"/>
    </source>
</evidence>
<keyword evidence="12" id="KW-1185">Reference proteome</keyword>
<organism evidence="11 12">
    <name type="scientific">Bradyrhizobium neotropicale</name>
    <dbReference type="NCBI Taxonomy" id="1497615"/>
    <lineage>
        <taxon>Bacteria</taxon>
        <taxon>Pseudomonadati</taxon>
        <taxon>Pseudomonadota</taxon>
        <taxon>Alphaproteobacteria</taxon>
        <taxon>Hyphomicrobiales</taxon>
        <taxon>Nitrobacteraceae</taxon>
        <taxon>Bradyrhizobium</taxon>
    </lineage>
</organism>
<evidence type="ECO:0000259" key="9">
    <source>
        <dbReference type="PROSITE" id="PS51192"/>
    </source>
</evidence>
<sequence>MRPSLLNPLFAPVTSLPGVGPKQDKLLRYLLSRDETPRLVDLLLHLPSNVVDRRARPKIRDAVPGTVVTLEVTVDRHRPPPPRNARAPHLVYASDDTGDVVLTFFRAKPGYVEKLLPMGEKRYVSGTLQMYDGIPQIVHPDRVLDEEAIAKLSGIDPVYPLTEGLALGSLRRAIAQALQKLPPLPEWISPEVMRRCNFPSIAEALTRVHQPVELTDVLPDQPYWSRLAFDELLAGQLALALIRAQLRRPAGVRNAGDGHLRNRIIDALPYALTPSQRSAAAAIADDLKQPVRMLRLLQGDVGSGKTVVALLAAAAVAEVGKQAALMAPTEILARQHIKTIAPLAERAGMRVAILTGREKGKERRDIVTRLAEGEIDLLVGTHALIQDDVLFKDLALAIVDEQHRFGVRERLALTSKGEAVDVLVLSATPIPRTLVLTYFGDMDISELREKPAGRQPIDTRAVPISRIEEVMDGVGRALQSGKLVYWICPLVEESEAEGTEHLTNATKRFEGLQKRFGDRVGLVHGQMKGTEKDRVMGQFAAHEIGLLVATTVVEVGVDVPAATIMVIENAERFGLAQLHQLRGRIGRGSEASTCLLLYSEPLGEMSKARLKVIRETTDGFRIAEEDLKLRGEGDVLGVRQSGLPGYRIARSEVHGQLITQARDEALRILKDDPKLKGERGEALRCLLYLYERDEAIPLIGAG</sequence>
<evidence type="ECO:0000313" key="12">
    <source>
        <dbReference type="Proteomes" id="UP000077173"/>
    </source>
</evidence>
<dbReference type="Proteomes" id="UP000077173">
    <property type="component" value="Unassembled WGS sequence"/>
</dbReference>
<keyword evidence="1" id="KW-0547">Nucleotide-binding</keyword>
<evidence type="ECO:0000256" key="8">
    <source>
        <dbReference type="ARBA" id="ARBA00049819"/>
    </source>
</evidence>
<dbReference type="Pfam" id="PF19833">
    <property type="entry name" value="RecG_dom3_C"/>
    <property type="match status" value="1"/>
</dbReference>
<keyword evidence="7" id="KW-0234">DNA repair</keyword>
<dbReference type="InterPro" id="IPR011545">
    <property type="entry name" value="DEAD/DEAH_box_helicase_dom"/>
</dbReference>
<dbReference type="GO" id="GO:0016787">
    <property type="term" value="F:hydrolase activity"/>
    <property type="evidence" value="ECO:0007669"/>
    <property type="project" value="UniProtKB-KW"/>
</dbReference>
<reference evidence="11 12" key="1">
    <citation type="submission" date="2016-02" db="EMBL/GenBank/DDBJ databases">
        <title>Draft genome sequence of the strain BR 10247T Bradyrhizobium neotropicale isolated from nodules of Centrolobium paraense.</title>
        <authorList>
            <person name="Simoes-Araujo J.L."/>
            <person name="Barauna A.C."/>
            <person name="Silva K."/>
            <person name="Zilli J.E."/>
        </authorList>
    </citation>
    <scope>NUCLEOTIDE SEQUENCE [LARGE SCALE GENOMIC DNA]</scope>
    <source>
        <strain evidence="11 12">BR 10247</strain>
    </source>
</reference>
<keyword evidence="5" id="KW-0067">ATP-binding</keyword>
<evidence type="ECO:0000313" key="11">
    <source>
        <dbReference type="EMBL" id="OAF12093.1"/>
    </source>
</evidence>
<dbReference type="Pfam" id="PF00270">
    <property type="entry name" value="DEAD"/>
    <property type="match status" value="1"/>
</dbReference>